<evidence type="ECO:0000313" key="11">
    <source>
        <dbReference type="Proteomes" id="UP000537130"/>
    </source>
</evidence>
<dbReference type="AlphaFoldDB" id="A0A7W4W622"/>
<dbReference type="Gene3D" id="3.60.21.10">
    <property type="match status" value="1"/>
</dbReference>
<dbReference type="Pfam" id="PF00149">
    <property type="entry name" value="Metallophos"/>
    <property type="match status" value="1"/>
</dbReference>
<dbReference type="EC" id="3.6.1.41" evidence="3"/>
<reference evidence="10 11" key="1">
    <citation type="submission" date="2020-08" db="EMBL/GenBank/DDBJ databases">
        <title>Genomic Encyclopedia of Type Strains, Phase III (KMG-III): the genomes of soil and plant-associated and newly described type strains.</title>
        <authorList>
            <person name="Whitman W."/>
        </authorList>
    </citation>
    <scope>NUCLEOTIDE SEQUENCE [LARGE SCALE GENOMIC DNA]</scope>
    <source>
        <strain evidence="10 11">CECT 8654</strain>
    </source>
</reference>
<comment type="function">
    <text evidence="1">Hydrolyzes diadenosine 5',5'''-P1,P4-tetraphosphate to yield ADP.</text>
</comment>
<evidence type="ECO:0000256" key="8">
    <source>
        <dbReference type="ARBA" id="ARBA00049417"/>
    </source>
</evidence>
<dbReference type="NCBIfam" id="TIGR00668">
    <property type="entry name" value="apaH"/>
    <property type="match status" value="1"/>
</dbReference>
<dbReference type="PIRSF" id="PIRSF000903">
    <property type="entry name" value="B5n-ttraPtase_sm"/>
    <property type="match status" value="1"/>
</dbReference>
<proteinExistence type="inferred from homology"/>
<keyword evidence="11" id="KW-1185">Reference proteome</keyword>
<dbReference type="RefSeq" id="WP_183410890.1">
    <property type="nucleotide sequence ID" value="NZ_JACHWY010000002.1"/>
</dbReference>
<dbReference type="PANTHER" id="PTHR40942">
    <property type="match status" value="1"/>
</dbReference>
<dbReference type="EMBL" id="JACHWY010000002">
    <property type="protein sequence ID" value="MBB3048127.1"/>
    <property type="molecule type" value="Genomic_DNA"/>
</dbReference>
<dbReference type="SUPFAM" id="SSF56300">
    <property type="entry name" value="Metallo-dependent phosphatases"/>
    <property type="match status" value="1"/>
</dbReference>
<dbReference type="InterPro" id="IPR004617">
    <property type="entry name" value="ApaH"/>
</dbReference>
<dbReference type="GO" id="GO:0008803">
    <property type="term" value="F:bis(5'-nucleosyl)-tetraphosphatase (symmetrical) activity"/>
    <property type="evidence" value="ECO:0007669"/>
    <property type="project" value="UniProtKB-EC"/>
</dbReference>
<evidence type="ECO:0000256" key="4">
    <source>
        <dbReference type="ARBA" id="ARBA00022801"/>
    </source>
</evidence>
<evidence type="ECO:0000256" key="7">
    <source>
        <dbReference type="ARBA" id="ARBA00033210"/>
    </source>
</evidence>
<evidence type="ECO:0000256" key="1">
    <source>
        <dbReference type="ARBA" id="ARBA00003413"/>
    </source>
</evidence>
<dbReference type="PANTHER" id="PTHR40942:SF4">
    <property type="entry name" value="CYTOCHROME C5"/>
    <property type="match status" value="1"/>
</dbReference>
<evidence type="ECO:0000256" key="5">
    <source>
        <dbReference type="ARBA" id="ARBA00031248"/>
    </source>
</evidence>
<name>A0A7W4W622_9GAMM</name>
<organism evidence="10 11">
    <name type="scientific">Litorivivens lipolytica</name>
    <dbReference type="NCBI Taxonomy" id="1524264"/>
    <lineage>
        <taxon>Bacteria</taxon>
        <taxon>Pseudomonadati</taxon>
        <taxon>Pseudomonadota</taxon>
        <taxon>Gammaproteobacteria</taxon>
        <taxon>Litorivivens</taxon>
    </lineage>
</organism>
<evidence type="ECO:0000256" key="3">
    <source>
        <dbReference type="ARBA" id="ARBA00012506"/>
    </source>
</evidence>
<comment type="caution">
    <text evidence="10">The sequence shown here is derived from an EMBL/GenBank/DDBJ whole genome shotgun (WGS) entry which is preliminary data.</text>
</comment>
<evidence type="ECO:0000313" key="10">
    <source>
        <dbReference type="EMBL" id="MBB3048127.1"/>
    </source>
</evidence>
<comment type="similarity">
    <text evidence="2">Belongs to the Ap4A hydrolase family.</text>
</comment>
<accession>A0A7W4W622</accession>
<evidence type="ECO:0000256" key="6">
    <source>
        <dbReference type="ARBA" id="ARBA00032248"/>
    </source>
</evidence>
<evidence type="ECO:0000259" key="9">
    <source>
        <dbReference type="Pfam" id="PF00149"/>
    </source>
</evidence>
<dbReference type="InterPro" id="IPR004843">
    <property type="entry name" value="Calcineurin-like_PHP"/>
</dbReference>
<dbReference type="InterPro" id="IPR029052">
    <property type="entry name" value="Metallo-depent_PP-like"/>
</dbReference>
<gene>
    <name evidence="10" type="ORF">FHR99_002393</name>
</gene>
<evidence type="ECO:0000256" key="2">
    <source>
        <dbReference type="ARBA" id="ARBA00005419"/>
    </source>
</evidence>
<protein>
    <recommendedName>
        <fullName evidence="3">bis(5'-nucleosyl)-tetraphosphatase (symmetrical)</fullName>
        <ecNumber evidence="3">3.6.1.41</ecNumber>
    </recommendedName>
    <alternativeName>
        <fullName evidence="6">Ap4A hydrolase</fullName>
    </alternativeName>
    <alternativeName>
        <fullName evidence="5">Diadenosine 5',5'''-P1,P4-tetraphosphate pyrophosphohydrolase</fullName>
    </alternativeName>
    <alternativeName>
        <fullName evidence="7">Diadenosine tetraphosphatase</fullName>
    </alternativeName>
</protein>
<feature type="domain" description="Calcineurin-like phosphoesterase" evidence="9">
    <location>
        <begin position="5"/>
        <end position="139"/>
    </location>
</feature>
<keyword evidence="4 10" id="KW-0378">Hydrolase</keyword>
<comment type="catalytic activity">
    <reaction evidence="8">
        <text>P(1),P(4)-bis(5'-adenosyl) tetraphosphate + H2O = 2 ADP + 2 H(+)</text>
        <dbReference type="Rhea" id="RHEA:24252"/>
        <dbReference type="ChEBI" id="CHEBI:15377"/>
        <dbReference type="ChEBI" id="CHEBI:15378"/>
        <dbReference type="ChEBI" id="CHEBI:58141"/>
        <dbReference type="ChEBI" id="CHEBI:456216"/>
        <dbReference type="EC" id="3.6.1.41"/>
    </reaction>
</comment>
<dbReference type="Proteomes" id="UP000537130">
    <property type="component" value="Unassembled WGS sequence"/>
</dbReference>
<sequence>MGRYAVGDLQGCLEPLQCLLEEVAFNPSQDELWLVGDLVNRGPHSLEVLDFLYPIRHALTVVLGNHDLHTLALARGATTQGRHASLESLLSSTQLPAYMDWFRELPLCVRSNCGEYLMSHAGVPSQWSTEDALGYSAELQAVLSEDQQVDAFLQNMYGNEPACWNDGLQGFDRLRMITNTFTRMRVTRQNGELNLKYKGRIEDIPDGYAPWFTWPTASPRRETQLFGHWAALDGKLDQPGYIPLDTGCVWGRYMTLLDMDSREFHRCHCEPAQ</sequence>
<dbReference type="NCBIfam" id="NF001204">
    <property type="entry name" value="PRK00166.1"/>
    <property type="match status" value="1"/>
</dbReference>